<feature type="compositionally biased region" description="Polar residues" evidence="2">
    <location>
        <begin position="66"/>
        <end position="75"/>
    </location>
</feature>
<feature type="repeat" description="TPR" evidence="1">
    <location>
        <begin position="312"/>
        <end position="345"/>
    </location>
</feature>
<dbReference type="PROSITE" id="PS50005">
    <property type="entry name" value="TPR"/>
    <property type="match status" value="2"/>
</dbReference>
<evidence type="ECO:0000313" key="7">
    <source>
        <dbReference type="Proteomes" id="UP000016646"/>
    </source>
</evidence>
<dbReference type="PATRIC" id="fig|1125725.3.peg.1330"/>
<dbReference type="Proteomes" id="UP000016646">
    <property type="component" value="Unassembled WGS sequence"/>
</dbReference>
<evidence type="ECO:0000313" key="5">
    <source>
        <dbReference type="EMBL" id="ERK00949.1"/>
    </source>
</evidence>
<dbReference type="SMART" id="SM00028">
    <property type="entry name" value="TPR"/>
    <property type="match status" value="8"/>
</dbReference>
<name>U2MNV7_TRESO</name>
<keyword evidence="3" id="KW-0732">Signal</keyword>
<dbReference type="RefSeq" id="WP_021330298.1">
    <property type="nucleotide sequence ID" value="NZ_AUZJ01000034.1"/>
</dbReference>
<evidence type="ECO:0000256" key="1">
    <source>
        <dbReference type="PROSITE-ProRule" id="PRU00339"/>
    </source>
</evidence>
<dbReference type="Proteomes" id="UP000016412">
    <property type="component" value="Unassembled WGS sequence"/>
</dbReference>
<evidence type="ECO:0000313" key="4">
    <source>
        <dbReference type="EMBL" id="ERF60710.1"/>
    </source>
</evidence>
<proteinExistence type="predicted"/>
<protein>
    <submittedName>
        <fullName evidence="4">Tetratricopeptide repeat protein</fullName>
    </submittedName>
</protein>
<sequence length="529" mass="58592">MKKSLSRVGGIFAAVLTVLFISCASTPKSGQNANGLQKSAEALSPPQSTKAVPSEGTEMQTEKPSDTVNAETGGTESKAEITEVKASSPSVAEEPTAVQSEETVVPADIAFVRHLQSYLAANDTDGALASFENLPDALKENAEIEILRASLLLSAGRTEEAKAAGEALLERDADNIDVLELNMQTALASGDKRKADAFIKRLLASDPNNAAANIALAEQYALKHKFKLANAAYKKALQSESGNIDALFGFGQTAFYIGNIAEAKKSFEAILAEDASHALALSYLGKIEADDNNYLRASAYIEKAIAVDDSNYDFYLDLGTYLRYRGKFEEAEAAWTRAIALDPSYFLAYVYRAGLYDEQKKYKEALADFNKVAETNPAYFYAYKDIGLLEWHEGNWAASRTAFQKAYSYNKSDFSYVLMTAAAYLKEKNVIDCKKFLAQTMRGFDRTSLAYEMMRLYHDQGGFNAENSLRLKIDKIDKPSDRGRMWYYMGLFYELKGSAKLANEYYSKIIKMQAPMFFEYRLAEWSLGK</sequence>
<keyword evidence="7" id="KW-1185">Reference proteome</keyword>
<feature type="signal peptide" evidence="3">
    <location>
        <begin position="1"/>
        <end position="24"/>
    </location>
</feature>
<accession>U2MNV7</accession>
<dbReference type="Gene3D" id="1.25.40.10">
    <property type="entry name" value="Tetratricopeptide repeat domain"/>
    <property type="match status" value="3"/>
</dbReference>
<dbReference type="PANTHER" id="PTHR12558">
    <property type="entry name" value="CELL DIVISION CYCLE 16,23,27"/>
    <property type="match status" value="1"/>
</dbReference>
<dbReference type="InterPro" id="IPR011990">
    <property type="entry name" value="TPR-like_helical_dom_sf"/>
</dbReference>
<keyword evidence="1" id="KW-0802">TPR repeat</keyword>
<dbReference type="SUPFAM" id="SSF48452">
    <property type="entry name" value="TPR-like"/>
    <property type="match status" value="2"/>
</dbReference>
<organism evidence="4 6">
    <name type="scientific">Treponema socranskii subsp. socranskii VPI DR56BR1116 = ATCC 35536</name>
    <dbReference type="NCBI Taxonomy" id="1125725"/>
    <lineage>
        <taxon>Bacteria</taxon>
        <taxon>Pseudomonadati</taxon>
        <taxon>Spirochaetota</taxon>
        <taxon>Spirochaetia</taxon>
        <taxon>Spirochaetales</taxon>
        <taxon>Treponemataceae</taxon>
        <taxon>Treponema</taxon>
    </lineage>
</organism>
<evidence type="ECO:0000256" key="3">
    <source>
        <dbReference type="SAM" id="SignalP"/>
    </source>
</evidence>
<evidence type="ECO:0000256" key="2">
    <source>
        <dbReference type="SAM" id="MobiDB-lite"/>
    </source>
</evidence>
<dbReference type="EMBL" id="AVQI01000063">
    <property type="protein sequence ID" value="ERK00949.1"/>
    <property type="molecule type" value="Genomic_DNA"/>
</dbReference>
<dbReference type="eggNOG" id="COG0457">
    <property type="taxonomic scope" value="Bacteria"/>
</dbReference>
<gene>
    <name evidence="5" type="ORF">HMPREF0860_2348</name>
    <name evidence="4" type="ORF">HMPREF1325_2079</name>
</gene>
<reference evidence="6 7" key="1">
    <citation type="submission" date="2013-08" db="EMBL/GenBank/DDBJ databases">
        <authorList>
            <person name="Durkin A.S."/>
            <person name="Haft D.R."/>
            <person name="McCorrison J."/>
            <person name="Torralba M."/>
            <person name="Gillis M."/>
            <person name="Haft D.H."/>
            <person name="Methe B."/>
            <person name="Sutton G."/>
            <person name="Nelson K.E."/>
        </authorList>
    </citation>
    <scope>NUCLEOTIDE SEQUENCE [LARGE SCALE GENOMIC DNA]</scope>
    <source>
        <strain evidence="5 7">ATCC 35536</strain>
        <strain evidence="4 6">VPI DR56BR1116</strain>
    </source>
</reference>
<dbReference type="OrthoDB" id="354603at2"/>
<dbReference type="PROSITE" id="PS51257">
    <property type="entry name" value="PROKAR_LIPOPROTEIN"/>
    <property type="match status" value="1"/>
</dbReference>
<dbReference type="AlphaFoldDB" id="U2MNV7"/>
<feature type="region of interest" description="Disordered" evidence="2">
    <location>
        <begin position="30"/>
        <end position="99"/>
    </location>
</feature>
<dbReference type="InterPro" id="IPR019734">
    <property type="entry name" value="TPR_rpt"/>
</dbReference>
<dbReference type="EMBL" id="AUZJ01000034">
    <property type="protein sequence ID" value="ERF60710.1"/>
    <property type="molecule type" value="Genomic_DNA"/>
</dbReference>
<feature type="repeat" description="TPR" evidence="1">
    <location>
        <begin position="346"/>
        <end position="379"/>
    </location>
</feature>
<feature type="chain" id="PRO_5004631142" evidence="3">
    <location>
        <begin position="25"/>
        <end position="529"/>
    </location>
</feature>
<comment type="caution">
    <text evidence="4">The sequence shown here is derived from an EMBL/GenBank/DDBJ whole genome shotgun (WGS) entry which is preliminary data.</text>
</comment>
<dbReference type="PANTHER" id="PTHR12558:SF13">
    <property type="entry name" value="CELL DIVISION CYCLE PROTEIN 27 HOMOLOG"/>
    <property type="match status" value="1"/>
</dbReference>
<evidence type="ECO:0000313" key="6">
    <source>
        <dbReference type="Proteomes" id="UP000016412"/>
    </source>
</evidence>
<dbReference type="Pfam" id="PF13432">
    <property type="entry name" value="TPR_16"/>
    <property type="match status" value="3"/>
</dbReference>
<dbReference type="STRING" id="1125725.HMPREF1325_2079"/>